<dbReference type="Proteomes" id="UP000636709">
    <property type="component" value="Unassembled WGS sequence"/>
</dbReference>
<dbReference type="AlphaFoldDB" id="A0A835FGF4"/>
<feature type="domain" description="Nucleotide-diphospho-sugar transferase" evidence="1">
    <location>
        <begin position="69"/>
        <end position="197"/>
    </location>
</feature>
<gene>
    <name evidence="2" type="ORF">HU200_011360</name>
</gene>
<dbReference type="Pfam" id="PF03407">
    <property type="entry name" value="Nucleotid_trans"/>
    <property type="match status" value="1"/>
</dbReference>
<dbReference type="InterPro" id="IPR044821">
    <property type="entry name" value="At1g28695/At4g15970-like"/>
</dbReference>
<evidence type="ECO:0000313" key="3">
    <source>
        <dbReference type="Proteomes" id="UP000636709"/>
    </source>
</evidence>
<sequence>MEDRTVIITSVNEAWAQPGSLLDIYLERFKNGEEIAHLLNHLLVVALDAGGFERCNVELVWTKLTFQQRDSDMVLFRNPLRHIPVYADMSCSSDVFKPWRAPLDRDFNTGLYYMKATNRTIEMMKYWIASRERFPGEHDQTVFVRIKHELVSELQAKIEPLDTVYFGGFCQYHDDLEKVCTMHACCCVGMENKLHDLKDIAADWKNYTSLTPELREKGGFKWTYPTVCRDSMGLRRTHRPATFGAHT</sequence>
<dbReference type="PANTHER" id="PTHR46038:SF9">
    <property type="entry name" value="OS01G0920800 PROTEIN"/>
    <property type="match status" value="1"/>
</dbReference>
<name>A0A835FGF4_9POAL</name>
<reference evidence="2" key="1">
    <citation type="submission" date="2020-07" db="EMBL/GenBank/DDBJ databases">
        <title>Genome sequence and genetic diversity analysis of an under-domesticated orphan crop, white fonio (Digitaria exilis).</title>
        <authorList>
            <person name="Bennetzen J.L."/>
            <person name="Chen S."/>
            <person name="Ma X."/>
            <person name="Wang X."/>
            <person name="Yssel A.E.J."/>
            <person name="Chaluvadi S.R."/>
            <person name="Johnson M."/>
            <person name="Gangashetty P."/>
            <person name="Hamidou F."/>
            <person name="Sanogo M.D."/>
            <person name="Zwaenepoel A."/>
            <person name="Wallace J."/>
            <person name="Van De Peer Y."/>
            <person name="Van Deynze A."/>
        </authorList>
    </citation>
    <scope>NUCLEOTIDE SEQUENCE</scope>
    <source>
        <tissue evidence="2">Leaves</tissue>
    </source>
</reference>
<accession>A0A835FGF4</accession>
<comment type="caution">
    <text evidence="2">The sequence shown here is derived from an EMBL/GenBank/DDBJ whole genome shotgun (WGS) entry which is preliminary data.</text>
</comment>
<dbReference type="InterPro" id="IPR005069">
    <property type="entry name" value="Nucl-diP-sugar_transferase"/>
</dbReference>
<evidence type="ECO:0000259" key="1">
    <source>
        <dbReference type="Pfam" id="PF03407"/>
    </source>
</evidence>
<keyword evidence="3" id="KW-1185">Reference proteome</keyword>
<organism evidence="2 3">
    <name type="scientific">Digitaria exilis</name>
    <dbReference type="NCBI Taxonomy" id="1010633"/>
    <lineage>
        <taxon>Eukaryota</taxon>
        <taxon>Viridiplantae</taxon>
        <taxon>Streptophyta</taxon>
        <taxon>Embryophyta</taxon>
        <taxon>Tracheophyta</taxon>
        <taxon>Spermatophyta</taxon>
        <taxon>Magnoliopsida</taxon>
        <taxon>Liliopsida</taxon>
        <taxon>Poales</taxon>
        <taxon>Poaceae</taxon>
        <taxon>PACMAD clade</taxon>
        <taxon>Panicoideae</taxon>
        <taxon>Panicodae</taxon>
        <taxon>Paniceae</taxon>
        <taxon>Anthephorinae</taxon>
        <taxon>Digitaria</taxon>
    </lineage>
</organism>
<protein>
    <recommendedName>
        <fullName evidence="1">Nucleotide-diphospho-sugar transferase domain-containing protein</fullName>
    </recommendedName>
</protein>
<evidence type="ECO:0000313" key="2">
    <source>
        <dbReference type="EMBL" id="KAF8754900.1"/>
    </source>
</evidence>
<proteinExistence type="predicted"/>
<dbReference type="EMBL" id="JACEFO010000840">
    <property type="protein sequence ID" value="KAF8754900.1"/>
    <property type="molecule type" value="Genomic_DNA"/>
</dbReference>
<dbReference type="OrthoDB" id="604820at2759"/>
<dbReference type="PANTHER" id="PTHR46038">
    <property type="entry name" value="EXPRESSED PROTEIN-RELATED"/>
    <property type="match status" value="1"/>
</dbReference>